<feature type="binding site" evidence="5">
    <location>
        <position position="148"/>
    </location>
    <ligand>
        <name>S-adenosyl-L-methionine</name>
        <dbReference type="ChEBI" id="CHEBI:59789"/>
    </ligand>
</feature>
<sequence>MTKMNKTIQEVLHRASVFLEQHDREPKVAEILLLHHTNFTKTELILNLHEPIDPVIHKKFRADLETHATTGKPVQHLTGTEHFYGRQFTVNEHVLIPRPETEELVQLILAKTQTEPRPLKLLDIGTGSGVIPITLKKEDPTLTVEASDISEQALTVAKQNAVNLKADVVFHQSDFLQKWLGSGQQFDLIVSNPPYIAWEERSTLSDTVKNFDPELALIADEQGLAAYKTIVEQAKSVLKPTGALAFEIGHQQAEAVKSLIQSAFPTSKVEVIQDINKKDRIIFANC</sequence>
<dbReference type="InterPro" id="IPR029063">
    <property type="entry name" value="SAM-dependent_MTases_sf"/>
</dbReference>
<dbReference type="InterPro" id="IPR002052">
    <property type="entry name" value="DNA_methylase_N6_adenine_CS"/>
</dbReference>
<gene>
    <name evidence="5 8" type="primary">prmC</name>
    <name evidence="8" type="ORF">GCM10022410_14230</name>
</gene>
<keyword evidence="2 5" id="KW-0808">Transferase</keyword>
<dbReference type="Gene3D" id="3.40.50.150">
    <property type="entry name" value="Vaccinia Virus protein VP39"/>
    <property type="match status" value="1"/>
</dbReference>
<dbReference type="PANTHER" id="PTHR18895:SF74">
    <property type="entry name" value="MTRF1L RELEASE FACTOR GLUTAMINE METHYLTRANSFERASE"/>
    <property type="match status" value="1"/>
</dbReference>
<feature type="binding site" evidence="5">
    <location>
        <begin position="125"/>
        <end position="129"/>
    </location>
    <ligand>
        <name>S-adenosyl-L-methionine</name>
        <dbReference type="ChEBI" id="CHEBI:59789"/>
    </ligand>
</feature>
<evidence type="ECO:0000313" key="9">
    <source>
        <dbReference type="Proteomes" id="UP001501734"/>
    </source>
</evidence>
<evidence type="ECO:0000256" key="1">
    <source>
        <dbReference type="ARBA" id="ARBA00022603"/>
    </source>
</evidence>
<dbReference type="PROSITE" id="PS00092">
    <property type="entry name" value="N6_MTASE"/>
    <property type="match status" value="1"/>
</dbReference>
<dbReference type="SUPFAM" id="SSF53335">
    <property type="entry name" value="S-adenosyl-L-methionine-dependent methyltransferases"/>
    <property type="match status" value="1"/>
</dbReference>
<evidence type="ECO:0000256" key="2">
    <source>
        <dbReference type="ARBA" id="ARBA00022679"/>
    </source>
</evidence>
<comment type="catalytic activity">
    <reaction evidence="4 5">
        <text>L-glutaminyl-[peptide chain release factor] + S-adenosyl-L-methionine = N(5)-methyl-L-glutaminyl-[peptide chain release factor] + S-adenosyl-L-homocysteine + H(+)</text>
        <dbReference type="Rhea" id="RHEA:42896"/>
        <dbReference type="Rhea" id="RHEA-COMP:10271"/>
        <dbReference type="Rhea" id="RHEA-COMP:10272"/>
        <dbReference type="ChEBI" id="CHEBI:15378"/>
        <dbReference type="ChEBI" id="CHEBI:30011"/>
        <dbReference type="ChEBI" id="CHEBI:57856"/>
        <dbReference type="ChEBI" id="CHEBI:59789"/>
        <dbReference type="ChEBI" id="CHEBI:61891"/>
        <dbReference type="EC" id="2.1.1.297"/>
    </reaction>
</comment>
<proteinExistence type="inferred from homology"/>
<accession>A0ABP7VLB8</accession>
<dbReference type="NCBIfam" id="TIGR03534">
    <property type="entry name" value="RF_mod_PrmC"/>
    <property type="match status" value="1"/>
</dbReference>
<dbReference type="Pfam" id="PF17827">
    <property type="entry name" value="PrmC_N"/>
    <property type="match status" value="1"/>
</dbReference>
<evidence type="ECO:0000259" key="6">
    <source>
        <dbReference type="Pfam" id="PF05175"/>
    </source>
</evidence>
<name>A0ABP7VLB8_9BACI</name>
<dbReference type="CDD" id="cd02440">
    <property type="entry name" value="AdoMet_MTases"/>
    <property type="match status" value="1"/>
</dbReference>
<keyword evidence="1 5" id="KW-0489">Methyltransferase</keyword>
<keyword evidence="3 5" id="KW-0949">S-adenosyl-L-methionine</keyword>
<dbReference type="GO" id="GO:0032259">
    <property type="term" value="P:methylation"/>
    <property type="evidence" value="ECO:0007669"/>
    <property type="project" value="UniProtKB-KW"/>
</dbReference>
<dbReference type="Gene3D" id="1.10.8.10">
    <property type="entry name" value="DNA helicase RuvA subunit, C-terminal domain"/>
    <property type="match status" value="1"/>
</dbReference>
<dbReference type="Pfam" id="PF05175">
    <property type="entry name" value="MTS"/>
    <property type="match status" value="1"/>
</dbReference>
<evidence type="ECO:0000256" key="3">
    <source>
        <dbReference type="ARBA" id="ARBA00022691"/>
    </source>
</evidence>
<dbReference type="InterPro" id="IPR019874">
    <property type="entry name" value="RF_methyltr_PrmC"/>
</dbReference>
<dbReference type="HAMAP" id="MF_02126">
    <property type="entry name" value="RF_methyltr_PrmC"/>
    <property type="match status" value="1"/>
</dbReference>
<comment type="caution">
    <text evidence="8">The sequence shown here is derived from an EMBL/GenBank/DDBJ whole genome shotgun (WGS) entry which is preliminary data.</text>
</comment>
<protein>
    <recommendedName>
        <fullName evidence="5">Release factor glutamine methyltransferase</fullName>
        <shortName evidence="5">RF MTase</shortName>
        <ecNumber evidence="5">2.1.1.297</ecNumber>
    </recommendedName>
    <alternativeName>
        <fullName evidence="5">N5-glutamine methyltransferase PrmC</fullName>
    </alternativeName>
    <alternativeName>
        <fullName evidence="5">Protein-(glutamine-N5) MTase PrmC</fullName>
    </alternativeName>
    <alternativeName>
        <fullName evidence="5">Protein-glutamine N-methyltransferase PrmC</fullName>
    </alternativeName>
</protein>
<dbReference type="InterPro" id="IPR007848">
    <property type="entry name" value="Small_mtfrase_dom"/>
</dbReference>
<dbReference type="InterPro" id="IPR050320">
    <property type="entry name" value="N5-glutamine_MTase"/>
</dbReference>
<dbReference type="InterPro" id="IPR004556">
    <property type="entry name" value="HemK-like"/>
</dbReference>
<evidence type="ECO:0000256" key="5">
    <source>
        <dbReference type="HAMAP-Rule" id="MF_02126"/>
    </source>
</evidence>
<evidence type="ECO:0000313" key="8">
    <source>
        <dbReference type="EMBL" id="GAA4069466.1"/>
    </source>
</evidence>
<comment type="function">
    <text evidence="5">Methylates the class 1 translation termination release factors RF1/PrfA and RF2/PrfB on the glutamine residue of the universally conserved GGQ motif.</text>
</comment>
<feature type="binding site" evidence="5">
    <location>
        <position position="175"/>
    </location>
    <ligand>
        <name>S-adenosyl-L-methionine</name>
        <dbReference type="ChEBI" id="CHEBI:59789"/>
    </ligand>
</feature>
<feature type="binding site" evidence="5">
    <location>
        <begin position="192"/>
        <end position="195"/>
    </location>
    <ligand>
        <name>substrate</name>
    </ligand>
</feature>
<evidence type="ECO:0000259" key="7">
    <source>
        <dbReference type="Pfam" id="PF17827"/>
    </source>
</evidence>
<keyword evidence="9" id="KW-1185">Reference proteome</keyword>
<dbReference type="InterPro" id="IPR040758">
    <property type="entry name" value="PrmC_N"/>
</dbReference>
<dbReference type="NCBIfam" id="TIGR00536">
    <property type="entry name" value="hemK_fam"/>
    <property type="match status" value="1"/>
</dbReference>
<dbReference type="EC" id="2.1.1.297" evidence="5"/>
<feature type="domain" description="Methyltransferase small" evidence="6">
    <location>
        <begin position="111"/>
        <end position="198"/>
    </location>
</feature>
<evidence type="ECO:0000256" key="4">
    <source>
        <dbReference type="ARBA" id="ARBA00048391"/>
    </source>
</evidence>
<feature type="domain" description="Release factor glutamine methyltransferase N-terminal" evidence="7">
    <location>
        <begin position="10"/>
        <end position="79"/>
    </location>
</feature>
<comment type="similarity">
    <text evidence="5">Belongs to the protein N5-glutamine methyltransferase family. PrmC subfamily.</text>
</comment>
<feature type="binding site" evidence="5">
    <location>
        <position position="192"/>
    </location>
    <ligand>
        <name>S-adenosyl-L-methionine</name>
        <dbReference type="ChEBI" id="CHEBI:59789"/>
    </ligand>
</feature>
<dbReference type="EMBL" id="BAABDL010000073">
    <property type="protein sequence ID" value="GAA4069466.1"/>
    <property type="molecule type" value="Genomic_DNA"/>
</dbReference>
<dbReference type="Proteomes" id="UP001501734">
    <property type="component" value="Unassembled WGS sequence"/>
</dbReference>
<dbReference type="PANTHER" id="PTHR18895">
    <property type="entry name" value="HEMK METHYLTRANSFERASE"/>
    <property type="match status" value="1"/>
</dbReference>
<dbReference type="GO" id="GO:0008168">
    <property type="term" value="F:methyltransferase activity"/>
    <property type="evidence" value="ECO:0007669"/>
    <property type="project" value="UniProtKB-KW"/>
</dbReference>
<reference evidence="9" key="1">
    <citation type="journal article" date="2019" name="Int. J. Syst. Evol. Microbiol.">
        <title>The Global Catalogue of Microorganisms (GCM) 10K type strain sequencing project: providing services to taxonomists for standard genome sequencing and annotation.</title>
        <authorList>
            <consortium name="The Broad Institute Genomics Platform"/>
            <consortium name="The Broad Institute Genome Sequencing Center for Infectious Disease"/>
            <person name="Wu L."/>
            <person name="Ma J."/>
        </authorList>
    </citation>
    <scope>NUCLEOTIDE SEQUENCE [LARGE SCALE GENOMIC DNA]</scope>
    <source>
        <strain evidence="9">JCM 17250</strain>
    </source>
</reference>
<organism evidence="8 9">
    <name type="scientific">Amphibacillus indicireducens</name>
    <dbReference type="NCBI Taxonomy" id="1076330"/>
    <lineage>
        <taxon>Bacteria</taxon>
        <taxon>Bacillati</taxon>
        <taxon>Bacillota</taxon>
        <taxon>Bacilli</taxon>
        <taxon>Bacillales</taxon>
        <taxon>Bacillaceae</taxon>
        <taxon>Amphibacillus</taxon>
    </lineage>
</organism>